<dbReference type="Proteomes" id="UP000180215">
    <property type="component" value="Unassembled WGS sequence"/>
</dbReference>
<evidence type="ECO:0000313" key="3">
    <source>
        <dbReference type="Proteomes" id="UP000180215"/>
    </source>
</evidence>
<accession>A0A1S1NVC2</accession>
<proteinExistence type="predicted"/>
<organism evidence="2 3">
    <name type="scientific">Methylorubrum extorquens</name>
    <name type="common">Methylobacterium dichloromethanicum</name>
    <name type="synonym">Methylobacterium extorquens</name>
    <dbReference type="NCBI Taxonomy" id="408"/>
    <lineage>
        <taxon>Bacteria</taxon>
        <taxon>Pseudomonadati</taxon>
        <taxon>Pseudomonadota</taxon>
        <taxon>Alphaproteobacteria</taxon>
        <taxon>Hyphomicrobiales</taxon>
        <taxon>Methylobacteriaceae</taxon>
        <taxon>Methylorubrum</taxon>
    </lineage>
</organism>
<evidence type="ECO:0000256" key="1">
    <source>
        <dbReference type="SAM" id="MobiDB-lite"/>
    </source>
</evidence>
<feature type="region of interest" description="Disordered" evidence="1">
    <location>
        <begin position="55"/>
        <end position="96"/>
    </location>
</feature>
<dbReference type="AlphaFoldDB" id="A0A1S1NVC2"/>
<dbReference type="EMBL" id="MNAO01000487">
    <property type="protein sequence ID" value="OHV14658.1"/>
    <property type="molecule type" value="Genomic_DNA"/>
</dbReference>
<comment type="caution">
    <text evidence="2">The sequence shown here is derived from an EMBL/GenBank/DDBJ whole genome shotgun (WGS) entry which is preliminary data.</text>
</comment>
<sequence length="138" mass="14177">MDVVRADLDALVALQAGGLTWNAIAAGLTAQGLTTADGRPITGRNLTGVISSIRRQAQRGATRDAERKSRVDVREDAAATSSSVSAIPAAKAPVSASLRPALSPDLVADAAAGSRSRPSDAEHRIAALARARSLLKKD</sequence>
<reference evidence="2 3" key="1">
    <citation type="submission" date="2016-10" db="EMBL/GenBank/DDBJ databases">
        <title>Draft genome sequence of Methylobacterium extorquens CP3, a seed endophyte of Crotalaria pumila with plant growth-promoting and metal tolerance properties.</title>
        <authorList>
            <person name="Sanchez-Lopez A.S."/>
            <person name="Van Hamme J.D."/>
            <person name="Thijs S."/>
            <person name="Mcammond B.M."/>
            <person name="Stevens V."/>
            <person name="Gonzalez-Chavez M.D.C."/>
            <person name="Vangronsveld J."/>
        </authorList>
    </citation>
    <scope>NUCLEOTIDE SEQUENCE [LARGE SCALE GENOMIC DNA]</scope>
    <source>
        <strain evidence="2 3">CP3</strain>
    </source>
</reference>
<feature type="compositionally biased region" description="Basic and acidic residues" evidence="1">
    <location>
        <begin position="61"/>
        <end position="77"/>
    </location>
</feature>
<evidence type="ECO:0000313" key="2">
    <source>
        <dbReference type="EMBL" id="OHV14658.1"/>
    </source>
</evidence>
<protein>
    <submittedName>
        <fullName evidence="2">Uncharacterized protein</fullName>
    </submittedName>
</protein>
<name>A0A1S1NVC2_METEX</name>
<gene>
    <name evidence="2" type="ORF">BK022_24875</name>
</gene>